<organism evidence="6 7">
    <name type="scientific">Aphanomyces astaci</name>
    <name type="common">Crayfish plague agent</name>
    <dbReference type="NCBI Taxonomy" id="112090"/>
    <lineage>
        <taxon>Eukaryota</taxon>
        <taxon>Sar</taxon>
        <taxon>Stramenopiles</taxon>
        <taxon>Oomycota</taxon>
        <taxon>Saprolegniomycetes</taxon>
        <taxon>Saprolegniales</taxon>
        <taxon>Verrucalvaceae</taxon>
        <taxon>Aphanomyces</taxon>
    </lineage>
</organism>
<name>A0A6A4ZB00_APHAT</name>
<dbReference type="PANTHER" id="PTHR12570">
    <property type="match status" value="1"/>
</dbReference>
<evidence type="ECO:0000313" key="7">
    <source>
        <dbReference type="Proteomes" id="UP000469452"/>
    </source>
</evidence>
<dbReference type="AlphaFoldDB" id="A0A6A4ZB00"/>
<dbReference type="SUPFAM" id="SSF103481">
    <property type="entry name" value="Multidrug resistance efflux transporter EmrE"/>
    <property type="match status" value="1"/>
</dbReference>
<sequence>MYRRENRPNKSQTNMVDLLGWPFGLLLSFIASIVGVLGKIMIKLSFRPSVALESSEATCWWGGGMALIVVVNPALCISAYKFAPQSLLAPMGGLCVVWNTVLSPYILNETLRTRDMIGATIIFLGCVVVGGVGSHQTHDIPINELASHFTSAPFLVYITTYIVVLMILLRCASPAFFQAWGYHHRRREDEVSDDPNVIFKSTCCRVSLASMAGSISGQLYCMCALLRLTHNDPREVFTTPLVYVVGLAALGFAMSGLYLMNMALHLYDALFVIYIYEATLLMGGAISGICFFGDMKDLSGWHWGVYSAGIAFILVGIVVLSTGDRPLSLSEGDHHQYNDDLHAVKQTLL</sequence>
<feature type="transmembrane region" description="Helical" evidence="5">
    <location>
        <begin position="59"/>
        <end position="80"/>
    </location>
</feature>
<feature type="transmembrane region" description="Helical" evidence="5">
    <location>
        <begin position="271"/>
        <end position="295"/>
    </location>
</feature>
<reference evidence="6 7" key="1">
    <citation type="submission" date="2019-06" db="EMBL/GenBank/DDBJ databases">
        <title>Genomics analysis of Aphanomyces spp. identifies a new class of oomycete effector associated with host adaptation.</title>
        <authorList>
            <person name="Gaulin E."/>
        </authorList>
    </citation>
    <scope>NUCLEOTIDE SEQUENCE [LARGE SCALE GENOMIC DNA]</scope>
    <source>
        <strain evidence="6 7">E</strain>
    </source>
</reference>
<dbReference type="PANTHER" id="PTHR12570:SF9">
    <property type="entry name" value="MAGNESIUM TRANSPORTER NIPA8-RELATED"/>
    <property type="match status" value="1"/>
</dbReference>
<accession>A0A6A4ZB00</accession>
<evidence type="ECO:0000256" key="5">
    <source>
        <dbReference type="SAM" id="Phobius"/>
    </source>
</evidence>
<evidence type="ECO:0000256" key="3">
    <source>
        <dbReference type="ARBA" id="ARBA00022989"/>
    </source>
</evidence>
<dbReference type="InterPro" id="IPR037185">
    <property type="entry name" value="EmrE-like"/>
</dbReference>
<dbReference type="VEuPathDB" id="FungiDB:H257_07121"/>
<feature type="transmembrane region" description="Helical" evidence="5">
    <location>
        <begin position="154"/>
        <end position="177"/>
    </location>
</feature>
<feature type="transmembrane region" description="Helical" evidence="5">
    <location>
        <begin position="208"/>
        <end position="228"/>
    </location>
</feature>
<evidence type="ECO:0000256" key="4">
    <source>
        <dbReference type="ARBA" id="ARBA00023136"/>
    </source>
</evidence>
<evidence type="ECO:0000256" key="1">
    <source>
        <dbReference type="ARBA" id="ARBA00004141"/>
    </source>
</evidence>
<keyword evidence="4 5" id="KW-0472">Membrane</keyword>
<dbReference type="GO" id="GO:0015095">
    <property type="term" value="F:magnesium ion transmembrane transporter activity"/>
    <property type="evidence" value="ECO:0007669"/>
    <property type="project" value="InterPro"/>
</dbReference>
<proteinExistence type="predicted"/>
<dbReference type="Proteomes" id="UP000469452">
    <property type="component" value="Unassembled WGS sequence"/>
</dbReference>
<gene>
    <name evidence="6" type="ORF">AaE_013239</name>
</gene>
<keyword evidence="3 5" id="KW-1133">Transmembrane helix</keyword>
<feature type="transmembrane region" description="Helical" evidence="5">
    <location>
        <begin position="240"/>
        <end position="259"/>
    </location>
</feature>
<dbReference type="GO" id="GO:0016020">
    <property type="term" value="C:membrane"/>
    <property type="evidence" value="ECO:0007669"/>
    <property type="project" value="UniProtKB-SubCell"/>
</dbReference>
<dbReference type="Gene3D" id="1.10.3730.20">
    <property type="match status" value="1"/>
</dbReference>
<evidence type="ECO:0000313" key="6">
    <source>
        <dbReference type="EMBL" id="KAF0708373.1"/>
    </source>
</evidence>
<comment type="subcellular location">
    <subcellularLocation>
        <location evidence="1">Membrane</location>
        <topology evidence="1">Multi-pass membrane protein</topology>
    </subcellularLocation>
</comment>
<dbReference type="EMBL" id="VJMI01019071">
    <property type="protein sequence ID" value="KAF0708373.1"/>
    <property type="molecule type" value="Genomic_DNA"/>
</dbReference>
<feature type="transmembrane region" description="Helical" evidence="5">
    <location>
        <begin position="20"/>
        <end position="38"/>
    </location>
</feature>
<dbReference type="Pfam" id="PF05653">
    <property type="entry name" value="Mg_trans_NIPA"/>
    <property type="match status" value="1"/>
</dbReference>
<feature type="transmembrane region" description="Helical" evidence="5">
    <location>
        <begin position="116"/>
        <end position="134"/>
    </location>
</feature>
<comment type="caution">
    <text evidence="6">The sequence shown here is derived from an EMBL/GenBank/DDBJ whole genome shotgun (WGS) entry which is preliminary data.</text>
</comment>
<protein>
    <submittedName>
        <fullName evidence="6">Uncharacterized protein</fullName>
    </submittedName>
</protein>
<keyword evidence="2 5" id="KW-0812">Transmembrane</keyword>
<feature type="transmembrane region" description="Helical" evidence="5">
    <location>
        <begin position="301"/>
        <end position="320"/>
    </location>
</feature>
<evidence type="ECO:0000256" key="2">
    <source>
        <dbReference type="ARBA" id="ARBA00022692"/>
    </source>
</evidence>
<dbReference type="InterPro" id="IPR008521">
    <property type="entry name" value="Mg_trans_NIPA"/>
</dbReference>
<feature type="transmembrane region" description="Helical" evidence="5">
    <location>
        <begin position="86"/>
        <end position="107"/>
    </location>
</feature>